<dbReference type="CDD" id="cd09237">
    <property type="entry name" value="V_ScBro1_like"/>
    <property type="match status" value="1"/>
</dbReference>
<evidence type="ECO:0000256" key="10">
    <source>
        <dbReference type="ARBA" id="ARBA00022946"/>
    </source>
</evidence>
<evidence type="ECO:0000256" key="12">
    <source>
        <dbReference type="ARBA" id="ARBA00023186"/>
    </source>
</evidence>
<dbReference type="InterPro" id="IPR025304">
    <property type="entry name" value="ALIX_V_dom"/>
</dbReference>
<feature type="region of interest" description="Disordered" evidence="16">
    <location>
        <begin position="339"/>
        <end position="359"/>
    </location>
</feature>
<dbReference type="FunFam" id="1.10.287.110:FF:000053">
    <property type="entry name" value="Putative Mitochondrial DnaJ chaperone"/>
    <property type="match status" value="1"/>
</dbReference>
<dbReference type="PROSITE" id="PS51180">
    <property type="entry name" value="BRO1"/>
    <property type="match status" value="1"/>
</dbReference>
<dbReference type="CDD" id="cd06257">
    <property type="entry name" value="DnaJ"/>
    <property type="match status" value="1"/>
</dbReference>
<evidence type="ECO:0000313" key="21">
    <source>
        <dbReference type="Proteomes" id="UP000326565"/>
    </source>
</evidence>
<dbReference type="GO" id="GO:0008270">
    <property type="term" value="F:zinc ion binding"/>
    <property type="evidence" value="ECO:0007669"/>
    <property type="project" value="UniProtKB-KW"/>
</dbReference>
<dbReference type="GO" id="GO:0043328">
    <property type="term" value="P:protein transport to vacuole involved in ubiquitin-dependent protein catabolic process via the multivesicular body sorting pathway"/>
    <property type="evidence" value="ECO:0007669"/>
    <property type="project" value="TreeGrafter"/>
</dbReference>
<dbReference type="SMART" id="SM00271">
    <property type="entry name" value="DnaJ"/>
    <property type="match status" value="1"/>
</dbReference>
<feature type="compositionally biased region" description="Low complexity" evidence="16">
    <location>
        <begin position="1521"/>
        <end position="1536"/>
    </location>
</feature>
<dbReference type="GO" id="GO:0031072">
    <property type="term" value="F:heat shock protein binding"/>
    <property type="evidence" value="ECO:0007669"/>
    <property type="project" value="InterPro"/>
</dbReference>
<dbReference type="InterPro" id="IPR018253">
    <property type="entry name" value="DnaJ_domain_CS"/>
</dbReference>
<dbReference type="FunFam" id="2.10.230.10:FF:000001">
    <property type="entry name" value="DnaJ subfamily A member 2"/>
    <property type="match status" value="1"/>
</dbReference>
<feature type="compositionally biased region" description="Basic and acidic residues" evidence="16">
    <location>
        <begin position="1310"/>
        <end position="1337"/>
    </location>
</feature>
<organism evidence="20 21">
    <name type="scientific">Aspergillus leporis</name>
    <dbReference type="NCBI Taxonomy" id="41062"/>
    <lineage>
        <taxon>Eukaryota</taxon>
        <taxon>Fungi</taxon>
        <taxon>Dikarya</taxon>
        <taxon>Ascomycota</taxon>
        <taxon>Pezizomycotina</taxon>
        <taxon>Eurotiomycetes</taxon>
        <taxon>Eurotiomycetidae</taxon>
        <taxon>Eurotiales</taxon>
        <taxon>Aspergillaceae</taxon>
        <taxon>Aspergillus</taxon>
        <taxon>Aspergillus subgen. Circumdati</taxon>
    </lineage>
</organism>
<dbReference type="Gene3D" id="2.60.260.20">
    <property type="entry name" value="Urease metallochaperone UreE, N-terminal domain"/>
    <property type="match status" value="2"/>
</dbReference>
<evidence type="ECO:0000256" key="11">
    <source>
        <dbReference type="ARBA" id="ARBA00023128"/>
    </source>
</evidence>
<dbReference type="Gene3D" id="1.25.40.280">
    <property type="entry name" value="alix/aip1 like domains"/>
    <property type="match status" value="1"/>
</dbReference>
<dbReference type="InterPro" id="IPR001305">
    <property type="entry name" value="HSP_DnaJ_Cys-rich_dom"/>
</dbReference>
<dbReference type="SUPFAM" id="SSF46565">
    <property type="entry name" value="Chaperone J-domain"/>
    <property type="match status" value="1"/>
</dbReference>
<dbReference type="CDD" id="cd10719">
    <property type="entry name" value="DnaJ_zf"/>
    <property type="match status" value="1"/>
</dbReference>
<dbReference type="PROSITE" id="PS00636">
    <property type="entry name" value="DNAJ_1"/>
    <property type="match status" value="1"/>
</dbReference>
<dbReference type="Pfam" id="PF00684">
    <property type="entry name" value="DnaJ_CXXCXGXG"/>
    <property type="match status" value="1"/>
</dbReference>
<feature type="compositionally biased region" description="Low complexity" evidence="16">
    <location>
        <begin position="1344"/>
        <end position="1356"/>
    </location>
</feature>
<dbReference type="Gene3D" id="1.20.120.560">
    <property type="entry name" value="alix/aip1 in complex with the ypdl late domain"/>
    <property type="match status" value="1"/>
</dbReference>
<dbReference type="SUPFAM" id="SSF57938">
    <property type="entry name" value="DnaJ/Hsp40 cysteine-rich domain"/>
    <property type="match status" value="1"/>
</dbReference>
<evidence type="ECO:0000256" key="3">
    <source>
        <dbReference type="ARBA" id="ARBA00004496"/>
    </source>
</evidence>
<dbReference type="InterPro" id="IPR036869">
    <property type="entry name" value="J_dom_sf"/>
</dbReference>
<feature type="compositionally biased region" description="Pro residues" evidence="16">
    <location>
        <begin position="1478"/>
        <end position="1487"/>
    </location>
</feature>
<evidence type="ECO:0000256" key="16">
    <source>
        <dbReference type="SAM" id="MobiDB-lite"/>
    </source>
</evidence>
<dbReference type="InterPro" id="IPR008971">
    <property type="entry name" value="HSP40/DnaJ_pept-bd"/>
</dbReference>
<feature type="compositionally biased region" description="Polar residues" evidence="16">
    <location>
        <begin position="22"/>
        <end position="39"/>
    </location>
</feature>
<feature type="zinc finger region" description="CR-type" evidence="15">
    <location>
        <begin position="241"/>
        <end position="322"/>
    </location>
</feature>
<keyword evidence="9 15" id="KW-0862">Zinc</keyword>
<dbReference type="Proteomes" id="UP000326565">
    <property type="component" value="Unassembled WGS sequence"/>
</dbReference>
<evidence type="ECO:0000256" key="5">
    <source>
        <dbReference type="ARBA" id="ARBA00022723"/>
    </source>
</evidence>
<keyword evidence="6" id="KW-0677">Repeat</keyword>
<dbReference type="InterPro" id="IPR004328">
    <property type="entry name" value="BRO1_dom"/>
</dbReference>
<dbReference type="GO" id="GO:0006457">
    <property type="term" value="P:protein folding"/>
    <property type="evidence" value="ECO:0007669"/>
    <property type="project" value="InterPro"/>
</dbReference>
<dbReference type="GO" id="GO:0009408">
    <property type="term" value="P:response to heat"/>
    <property type="evidence" value="ECO:0007669"/>
    <property type="project" value="InterPro"/>
</dbReference>
<keyword evidence="4" id="KW-0963">Cytoplasm</keyword>
<dbReference type="PRINTS" id="PR00625">
    <property type="entry name" value="JDOMAIN"/>
</dbReference>
<evidence type="ECO:0000256" key="1">
    <source>
        <dbReference type="ARBA" id="ARBA00004173"/>
    </source>
</evidence>
<evidence type="ECO:0000256" key="4">
    <source>
        <dbReference type="ARBA" id="ARBA00022490"/>
    </source>
</evidence>
<dbReference type="FunFam" id="2.60.260.20:FF:000005">
    <property type="entry name" value="Chaperone protein dnaJ 1, mitochondrial"/>
    <property type="match status" value="1"/>
</dbReference>
<evidence type="ECO:0000259" key="18">
    <source>
        <dbReference type="PROSITE" id="PS51180"/>
    </source>
</evidence>
<comment type="subcellular location">
    <subcellularLocation>
        <location evidence="3">Cytoplasm</location>
    </subcellularLocation>
    <subcellularLocation>
        <location evidence="2">Endosome</location>
    </subcellularLocation>
    <subcellularLocation>
        <location evidence="1">Mitochondrion</location>
    </subcellularLocation>
</comment>
<evidence type="ECO:0000256" key="14">
    <source>
        <dbReference type="ARBA" id="ARBA00072890"/>
    </source>
</evidence>
<dbReference type="SUPFAM" id="SSF49493">
    <property type="entry name" value="HSP40/DnaJ peptide-binding domain"/>
    <property type="match status" value="2"/>
</dbReference>
<keyword evidence="21" id="KW-1185">Reference proteome</keyword>
<feature type="domain" description="BRO1" evidence="18">
    <location>
        <begin position="550"/>
        <end position="951"/>
    </location>
</feature>
<evidence type="ECO:0000256" key="13">
    <source>
        <dbReference type="ARBA" id="ARBA00041284"/>
    </source>
</evidence>
<protein>
    <recommendedName>
        <fullName evidence="14">DnaJ homolog 1, mitochondrial</fullName>
    </recommendedName>
    <alternativeName>
        <fullName evidence="13">BRO domain-containing protein 1</fullName>
    </alternativeName>
</protein>
<dbReference type="InterPro" id="IPR002939">
    <property type="entry name" value="DnaJ_C"/>
</dbReference>
<feature type="compositionally biased region" description="Low complexity" evidence="16">
    <location>
        <begin position="345"/>
        <end position="359"/>
    </location>
</feature>
<dbReference type="InterPro" id="IPR036410">
    <property type="entry name" value="HSP_DnaJ_Cys-rich_dom_sf"/>
</dbReference>
<dbReference type="InterPro" id="IPR001623">
    <property type="entry name" value="DnaJ_domain"/>
</dbReference>
<keyword evidence="7" id="KW-0967">Endosome</keyword>
<dbReference type="Pfam" id="PF13949">
    <property type="entry name" value="ALIX_LYPXL_bnd"/>
    <property type="match status" value="1"/>
</dbReference>
<name>A0A5N5WNZ3_9EURO</name>
<keyword evidence="11" id="KW-0496">Mitochondrion</keyword>
<dbReference type="GO" id="GO:0005739">
    <property type="term" value="C:mitochondrion"/>
    <property type="evidence" value="ECO:0007669"/>
    <property type="project" value="UniProtKB-SubCell"/>
</dbReference>
<dbReference type="PROSITE" id="PS50076">
    <property type="entry name" value="DNAJ_2"/>
    <property type="match status" value="1"/>
</dbReference>
<evidence type="ECO:0000256" key="7">
    <source>
        <dbReference type="ARBA" id="ARBA00022753"/>
    </source>
</evidence>
<feature type="domain" description="J" evidence="17">
    <location>
        <begin position="84"/>
        <end position="148"/>
    </location>
</feature>
<feature type="compositionally biased region" description="Basic and acidic residues" evidence="16">
    <location>
        <begin position="519"/>
        <end position="541"/>
    </location>
</feature>
<reference evidence="20 21" key="1">
    <citation type="submission" date="2019-04" db="EMBL/GenBank/DDBJ databases">
        <title>Friends and foes A comparative genomics study of 23 Aspergillus species from section Flavi.</title>
        <authorList>
            <consortium name="DOE Joint Genome Institute"/>
            <person name="Kjaerbolling I."/>
            <person name="Vesth T."/>
            <person name="Frisvad J.C."/>
            <person name="Nybo J.L."/>
            <person name="Theobald S."/>
            <person name="Kildgaard S."/>
            <person name="Isbrandt T."/>
            <person name="Kuo A."/>
            <person name="Sato A."/>
            <person name="Lyhne E.K."/>
            <person name="Kogle M.E."/>
            <person name="Wiebenga A."/>
            <person name="Kun R.S."/>
            <person name="Lubbers R.J."/>
            <person name="Makela M.R."/>
            <person name="Barry K."/>
            <person name="Chovatia M."/>
            <person name="Clum A."/>
            <person name="Daum C."/>
            <person name="Haridas S."/>
            <person name="He G."/>
            <person name="LaButti K."/>
            <person name="Lipzen A."/>
            <person name="Mondo S."/>
            <person name="Riley R."/>
            <person name="Salamov A."/>
            <person name="Simmons B.A."/>
            <person name="Magnuson J.K."/>
            <person name="Henrissat B."/>
            <person name="Mortensen U.H."/>
            <person name="Larsen T.O."/>
            <person name="Devries R.P."/>
            <person name="Grigoriev I.V."/>
            <person name="Machida M."/>
            <person name="Baker S.E."/>
            <person name="Andersen M.R."/>
        </authorList>
    </citation>
    <scope>NUCLEOTIDE SEQUENCE [LARGE SCALE GENOMIC DNA]</scope>
    <source>
        <strain evidence="20 21">CBS 151.66</strain>
    </source>
</reference>
<keyword evidence="5 15" id="KW-0479">Metal-binding</keyword>
<keyword evidence="10" id="KW-0809">Transit peptide</keyword>
<dbReference type="Gene3D" id="1.10.287.110">
    <property type="entry name" value="DnaJ domain"/>
    <property type="match status" value="1"/>
</dbReference>
<feature type="compositionally biased region" description="Polar residues" evidence="16">
    <location>
        <begin position="1488"/>
        <end position="1498"/>
    </location>
</feature>
<evidence type="ECO:0000259" key="19">
    <source>
        <dbReference type="PROSITE" id="PS51188"/>
    </source>
</evidence>
<proteinExistence type="inferred from homology"/>
<sequence>MSATSAAMPKAAALPARLLRGTSRQYSKSPATNFQSSTQTRAYHISPTYTSNKRVQCVVSNKKQPVFSSSRIFHTTAPLSAVPDPYKVLGVEKNASAGEIKKAYYGMAKKYHPDTNKEPNAKEKFAEAQTAYELLSDAKKRENYDRFGSAAFDQNGGFDPSAAGGNPFAGAGGFHGFGGGFGGGFPGGFGGADINFEDLFGAFTGGARRAGRGRRGPFQEILVGEDIEVQTNISFMEAAKGTTKDIVITPLNECGTCSGDGLKKGAKRTQCRQCNGSGTRVHFMQGGFQVAATCDTCGGAGLIVPRGSECGTCNGNGVVRDKKTVQVDIPGGVEDGMRLRVTNEGDAPPTGTSAAPGARTQRGDLYVSIRVSPDHRFSRNGSDILYTAQVPLTTALLGGEVTVPTLDGEVKIKVGTGTGTGDRVTLSGMGMKKLGSRSRNFTPTGDLKVEFKVAMPKYLTGNQRTILEVLADEMDDKTAKRVMNVGKDRHSPSSGTDASPGDSKNEGFLKSAWHKLTKHRENSSEESSKKDSGDASKKDDEKNFKMVQSPMISCPLKQTNEIDWIRPLKDYIRQSYGEDPERYSPECATLNRLRQDMRGAGKDSATGRDLLYRYYGQLELLDLRFPVDENHIKISFTWYDAFTHKPTSQYSLAFEKASIIFNISAVLSCHAADQNRAEDSGLKTAYHSFQAAAGMFTYINENFLHAPSTDLKRETVKALINITLGQGQEVFLEKQVADHKKVGFLAKLASQAAYLYSQAVEGMQEHAKGVFEKVWVIVVQAKAAHMASVASYYQALADSETGSHGVAIARLQLAEKNSTAALGWAKSFPSSVPPNSNLSAESGTNLLDMIKYHLANVQANLVTFTKDNDFIYHQPVPNEAGLSAVAKLPAAKAIPVSELYQGQDIQRIIGPDIFQKLVPMSVTETASLYDEEKAKLIRAETEKVETANGEMAASLDYLKLPGSLNILKGGMDQGMTVDDEFRQWCQDLAGHQSFTKAFDGLQERKSEVLALLDQCSKQLDLEESVCEKMRSKYGPDWSQQPSARLNTTLRGDVRTYRDTINEASASDSQLLSTFRQYESDFDEMRSAGETDEADVLFQRALIKAGSKLDKGKNSHGSPYASTPEGSLIDDVYDEAGLSVAEQISMVESILRKLNLIKRERSQVLKDLKDKVHNDDISNVLILNKKSITGQEAQLFEAELEKFRPHQNRLLQANHKQASLMKELTKVYGDLLQDKRVRAEQSKYETITRQRNAVMTRYRKIYDAFNGLLSGVRQAQAFYTEMAETVDSLKKNVETFINNRRSEGAQLLGQIERDKASGTSEQEDREREKLRQLMERLSTEPPKPSSSSSSGVPAKVKSPPPPVQTPGYPGSGISSPKMSPRYPPNIAGQPHGIPLSHSPAPYSQYMNPGAGVSYVPGQPFQQGAAAPLTESYNPMAYPFPTSVSPPPTQQYFSSTPTPYGGYSNPTPPTAPSQFMPQGYVPPPPPPRPQQATYPSNTGPFPSGPGGYAQGRPYGSSQHHKAQSQSSQSQNQSASSSADPWAGLNAWK</sequence>
<dbReference type="Pfam" id="PF00226">
    <property type="entry name" value="DnaJ"/>
    <property type="match status" value="1"/>
</dbReference>
<dbReference type="EMBL" id="ML732366">
    <property type="protein sequence ID" value="KAB8068920.1"/>
    <property type="molecule type" value="Genomic_DNA"/>
</dbReference>
<dbReference type="Gene3D" id="2.10.230.10">
    <property type="entry name" value="Heat shock protein DnaJ, cysteine-rich domain"/>
    <property type="match status" value="1"/>
</dbReference>
<evidence type="ECO:0000256" key="8">
    <source>
        <dbReference type="ARBA" id="ARBA00022771"/>
    </source>
</evidence>
<evidence type="ECO:0000256" key="6">
    <source>
        <dbReference type="ARBA" id="ARBA00022737"/>
    </source>
</evidence>
<evidence type="ECO:0000259" key="17">
    <source>
        <dbReference type="PROSITE" id="PS50076"/>
    </source>
</evidence>
<dbReference type="PANTHER" id="PTHR23030:SF30">
    <property type="entry name" value="TYROSINE-PROTEIN PHOSPHATASE NON-RECEPTOR TYPE 23"/>
    <property type="match status" value="1"/>
</dbReference>
<dbReference type="InterPro" id="IPR012724">
    <property type="entry name" value="DnaJ"/>
</dbReference>
<keyword evidence="12" id="KW-0143">Chaperone</keyword>
<dbReference type="HAMAP" id="MF_01152">
    <property type="entry name" value="DnaJ"/>
    <property type="match status" value="1"/>
</dbReference>
<dbReference type="Pfam" id="PF01556">
    <property type="entry name" value="DnaJ_C"/>
    <property type="match status" value="1"/>
</dbReference>
<dbReference type="PANTHER" id="PTHR23030">
    <property type="entry name" value="PCD6 INTERACTING PROTEIN-RELATED"/>
    <property type="match status" value="1"/>
</dbReference>
<feature type="region of interest" description="Disordered" evidence="16">
    <location>
        <begin position="19"/>
        <end position="39"/>
    </location>
</feature>
<feature type="region of interest" description="Disordered" evidence="16">
    <location>
        <begin position="1306"/>
        <end position="1399"/>
    </location>
</feature>
<dbReference type="Pfam" id="PF03097">
    <property type="entry name" value="BRO1"/>
    <property type="match status" value="1"/>
</dbReference>
<dbReference type="PROSITE" id="PS51188">
    <property type="entry name" value="ZF_CR"/>
    <property type="match status" value="1"/>
</dbReference>
<dbReference type="InterPro" id="IPR038499">
    <property type="entry name" value="BRO1_sf"/>
</dbReference>
<accession>A0A5N5WNZ3</accession>
<feature type="region of interest" description="Disordered" evidence="16">
    <location>
        <begin position="483"/>
        <end position="541"/>
    </location>
</feature>
<dbReference type="CDD" id="cd09242">
    <property type="entry name" value="BRO1_ScBro1_like"/>
    <property type="match status" value="1"/>
</dbReference>
<dbReference type="Gene3D" id="1.20.140.50">
    <property type="entry name" value="alix/aip1 like domains"/>
    <property type="match status" value="1"/>
</dbReference>
<gene>
    <name evidence="20" type="ORF">BDV29DRAFT_195290</name>
</gene>
<dbReference type="OrthoDB" id="2141925at2759"/>
<evidence type="ECO:0000256" key="15">
    <source>
        <dbReference type="PROSITE-ProRule" id="PRU00546"/>
    </source>
</evidence>
<evidence type="ECO:0000256" key="2">
    <source>
        <dbReference type="ARBA" id="ARBA00004177"/>
    </source>
</evidence>
<feature type="region of interest" description="Disordered" evidence="16">
    <location>
        <begin position="1436"/>
        <end position="1546"/>
    </location>
</feature>
<dbReference type="GO" id="GO:0005524">
    <property type="term" value="F:ATP binding"/>
    <property type="evidence" value="ECO:0007669"/>
    <property type="project" value="InterPro"/>
</dbReference>
<evidence type="ECO:0000313" key="20">
    <source>
        <dbReference type="EMBL" id="KAB8068920.1"/>
    </source>
</evidence>
<dbReference type="GO" id="GO:0005768">
    <property type="term" value="C:endosome"/>
    <property type="evidence" value="ECO:0007669"/>
    <property type="project" value="UniProtKB-SubCell"/>
</dbReference>
<keyword evidence="8 15" id="KW-0863">Zinc-finger</keyword>
<evidence type="ECO:0000256" key="9">
    <source>
        <dbReference type="ARBA" id="ARBA00022833"/>
    </source>
</evidence>
<dbReference type="CDD" id="cd10747">
    <property type="entry name" value="DnaJ_C"/>
    <property type="match status" value="1"/>
</dbReference>
<dbReference type="SMART" id="SM01041">
    <property type="entry name" value="BRO1"/>
    <property type="match status" value="1"/>
</dbReference>
<dbReference type="GO" id="GO:0051082">
    <property type="term" value="F:unfolded protein binding"/>
    <property type="evidence" value="ECO:0007669"/>
    <property type="project" value="InterPro"/>
</dbReference>
<feature type="domain" description="CR-type" evidence="19">
    <location>
        <begin position="241"/>
        <end position="322"/>
    </location>
</feature>